<evidence type="ECO:0000313" key="3">
    <source>
        <dbReference type="Proteomes" id="UP000036932"/>
    </source>
</evidence>
<accession>A0A0M1P127</accession>
<keyword evidence="1" id="KW-0472">Membrane</keyword>
<reference evidence="3" key="1">
    <citation type="submission" date="2015-08" db="EMBL/GenBank/DDBJ databases">
        <title>Genome sequencing project for genomic taxonomy and phylogenomics of Bacillus-like bacteria.</title>
        <authorList>
            <person name="Liu B."/>
            <person name="Wang J."/>
            <person name="Zhu Y."/>
            <person name="Liu G."/>
            <person name="Chen Q."/>
            <person name="Chen Z."/>
            <person name="Lan J."/>
            <person name="Che J."/>
            <person name="Ge C."/>
            <person name="Shi H."/>
            <person name="Pan Z."/>
            <person name="Liu X."/>
        </authorList>
    </citation>
    <scope>NUCLEOTIDE SEQUENCE [LARGE SCALE GENOMIC DNA]</scope>
    <source>
        <strain evidence="3">FJAT-22460</strain>
    </source>
</reference>
<keyword evidence="1" id="KW-0812">Transmembrane</keyword>
<dbReference type="PATRIC" id="fig|1705565.3.peg.2326"/>
<proteinExistence type="predicted"/>
<name>A0A0M1P127_9BACL</name>
<evidence type="ECO:0000256" key="1">
    <source>
        <dbReference type="SAM" id="Phobius"/>
    </source>
</evidence>
<keyword evidence="1" id="KW-1133">Transmembrane helix</keyword>
<dbReference type="Proteomes" id="UP000036932">
    <property type="component" value="Unassembled WGS sequence"/>
</dbReference>
<evidence type="ECO:0000313" key="2">
    <source>
        <dbReference type="EMBL" id="KOR88087.1"/>
    </source>
</evidence>
<sequence length="242" mass="27154">MKQKSSAITKVSTELFVKQGSWALGFLGIILLIYVGLGIGINIGVNVREGVLEEDFFTIAYRSTKGFMLVIGIISAYGFLSYYVRHGITRRDFFNGSTLAALYLSLAFPVAMPLIHWIISMFASQDAGNTRLLQEFNNSWLLTLVSYSVQIFIYYLMGWMIGSGFYRFGWIRGLGWIAAALVLIGFMDALWQFELASIWEEWVPVTTDFSVTLPVSLAGSLAVILIALTLIRLITRRVTIKM</sequence>
<feature type="transmembrane region" description="Helical" evidence="1">
    <location>
        <begin position="21"/>
        <end position="45"/>
    </location>
</feature>
<keyword evidence="3" id="KW-1185">Reference proteome</keyword>
<dbReference type="AlphaFoldDB" id="A0A0M1P127"/>
<protein>
    <submittedName>
        <fullName evidence="2">Tat pathway signal protein</fullName>
    </submittedName>
</protein>
<comment type="caution">
    <text evidence="2">The sequence shown here is derived from an EMBL/GenBank/DDBJ whole genome shotgun (WGS) entry which is preliminary data.</text>
</comment>
<dbReference type="RefSeq" id="WP_054401185.1">
    <property type="nucleotide sequence ID" value="NZ_LIUT01000001.1"/>
</dbReference>
<dbReference type="OrthoDB" id="2388713at2"/>
<feature type="transmembrane region" description="Helical" evidence="1">
    <location>
        <begin position="213"/>
        <end position="234"/>
    </location>
</feature>
<feature type="transmembrane region" description="Helical" evidence="1">
    <location>
        <begin position="173"/>
        <end position="193"/>
    </location>
</feature>
<gene>
    <name evidence="2" type="ORF">AM231_02310</name>
</gene>
<dbReference type="EMBL" id="LIUT01000001">
    <property type="protein sequence ID" value="KOR88087.1"/>
    <property type="molecule type" value="Genomic_DNA"/>
</dbReference>
<feature type="transmembrane region" description="Helical" evidence="1">
    <location>
        <begin position="96"/>
        <end position="119"/>
    </location>
</feature>
<organism evidence="2 3">
    <name type="scientific">Paenibacillus solani</name>
    <dbReference type="NCBI Taxonomy" id="1705565"/>
    <lineage>
        <taxon>Bacteria</taxon>
        <taxon>Bacillati</taxon>
        <taxon>Bacillota</taxon>
        <taxon>Bacilli</taxon>
        <taxon>Bacillales</taxon>
        <taxon>Paenibacillaceae</taxon>
        <taxon>Paenibacillus</taxon>
    </lineage>
</organism>
<feature type="transmembrane region" description="Helical" evidence="1">
    <location>
        <begin position="139"/>
        <end position="161"/>
    </location>
</feature>
<feature type="transmembrane region" description="Helical" evidence="1">
    <location>
        <begin position="65"/>
        <end position="84"/>
    </location>
</feature>